<sequence>MTETVAPVRITEVSAGYWRVTFDNPPLNLVDAALFTGLQEVLARIEASDDLRVVVFESADEDYFLAHFDMSGEATPAVRAAGPSGLPGVPDLVTRLARSPVVSMAKIRGRVRGLGSEFVLACDMRFASRERAVLGQPEVGAGVTPGGGGTEWLPRLVGRGRALEIILGADDFDAETAERYGYVNRAVPDVELDAFVDNLARRIASFGRKPLALAKSLVNRGSIPPDEELVEGGTAFNTALTWPETRERVGDLLGRGLNRPGDVELDLGRHVGPR</sequence>
<gene>
    <name evidence="1" type="ORF">HF577_15880</name>
</gene>
<evidence type="ECO:0000313" key="1">
    <source>
        <dbReference type="EMBL" id="NMH78562.1"/>
    </source>
</evidence>
<organism evidence="1 2">
    <name type="scientific">Pseudonocardia xinjiangensis</name>
    <dbReference type="NCBI Taxonomy" id="75289"/>
    <lineage>
        <taxon>Bacteria</taxon>
        <taxon>Bacillati</taxon>
        <taxon>Actinomycetota</taxon>
        <taxon>Actinomycetes</taxon>
        <taxon>Pseudonocardiales</taxon>
        <taxon>Pseudonocardiaceae</taxon>
        <taxon>Pseudonocardia</taxon>
    </lineage>
</organism>
<dbReference type="PANTHER" id="PTHR43459">
    <property type="entry name" value="ENOYL-COA HYDRATASE"/>
    <property type="match status" value="1"/>
</dbReference>
<keyword evidence="2" id="KW-1185">Reference proteome</keyword>
<reference evidence="1 2" key="1">
    <citation type="submission" date="2020-04" db="EMBL/GenBank/DDBJ databases">
        <authorList>
            <person name="Klaysubun C."/>
            <person name="Duangmal K."/>
            <person name="Lipun K."/>
        </authorList>
    </citation>
    <scope>NUCLEOTIDE SEQUENCE [LARGE SCALE GENOMIC DNA]</scope>
    <source>
        <strain evidence="1 2">JCM 11839</strain>
    </source>
</reference>
<dbReference type="SUPFAM" id="SSF52096">
    <property type="entry name" value="ClpP/crotonase"/>
    <property type="match status" value="1"/>
</dbReference>
<accession>A0ABX1REX5</accession>
<proteinExistence type="predicted"/>
<dbReference type="RefSeq" id="WP_169396631.1">
    <property type="nucleotide sequence ID" value="NZ_BAAAJH010000010.1"/>
</dbReference>
<evidence type="ECO:0000313" key="2">
    <source>
        <dbReference type="Proteomes" id="UP001296706"/>
    </source>
</evidence>
<dbReference type="PANTHER" id="PTHR43459:SF1">
    <property type="entry name" value="EG:BACN32G11.4 PROTEIN"/>
    <property type="match status" value="1"/>
</dbReference>
<protein>
    <submittedName>
        <fullName evidence="1">Enoyl-CoA hydratase/isomerase family protein</fullName>
    </submittedName>
</protein>
<comment type="caution">
    <text evidence="1">The sequence shown here is derived from an EMBL/GenBank/DDBJ whole genome shotgun (WGS) entry which is preliminary data.</text>
</comment>
<dbReference type="EMBL" id="JAAXKY010000046">
    <property type="protein sequence ID" value="NMH78562.1"/>
    <property type="molecule type" value="Genomic_DNA"/>
</dbReference>
<dbReference type="CDD" id="cd06558">
    <property type="entry name" value="crotonase-like"/>
    <property type="match status" value="1"/>
</dbReference>
<dbReference type="Gene3D" id="3.90.226.10">
    <property type="entry name" value="2-enoyl-CoA Hydratase, Chain A, domain 1"/>
    <property type="match status" value="1"/>
</dbReference>
<dbReference type="InterPro" id="IPR029045">
    <property type="entry name" value="ClpP/crotonase-like_dom_sf"/>
</dbReference>
<name>A0ABX1REX5_9PSEU</name>
<dbReference type="InterPro" id="IPR001753">
    <property type="entry name" value="Enoyl-CoA_hydra/iso"/>
</dbReference>
<dbReference type="Pfam" id="PF00378">
    <property type="entry name" value="ECH_1"/>
    <property type="match status" value="1"/>
</dbReference>
<dbReference type="Proteomes" id="UP001296706">
    <property type="component" value="Unassembled WGS sequence"/>
</dbReference>